<dbReference type="EMBL" id="JADGJH010000832">
    <property type="protein sequence ID" value="KAJ3122135.1"/>
    <property type="molecule type" value="Genomic_DNA"/>
</dbReference>
<feature type="transmembrane region" description="Helical" evidence="5">
    <location>
        <begin position="81"/>
        <end position="105"/>
    </location>
</feature>
<feature type="transmembrane region" description="Helical" evidence="5">
    <location>
        <begin position="371"/>
        <end position="392"/>
    </location>
</feature>
<proteinExistence type="predicted"/>
<dbReference type="InterPro" id="IPR020846">
    <property type="entry name" value="MFS_dom"/>
</dbReference>
<feature type="transmembrane region" description="Helical" evidence="5">
    <location>
        <begin position="137"/>
        <end position="162"/>
    </location>
</feature>
<dbReference type="GO" id="GO:0022857">
    <property type="term" value="F:transmembrane transporter activity"/>
    <property type="evidence" value="ECO:0007669"/>
    <property type="project" value="InterPro"/>
</dbReference>
<evidence type="ECO:0000256" key="3">
    <source>
        <dbReference type="ARBA" id="ARBA00022989"/>
    </source>
</evidence>
<keyword evidence="2 5" id="KW-0812">Transmembrane</keyword>
<feature type="transmembrane region" description="Helical" evidence="5">
    <location>
        <begin position="346"/>
        <end position="365"/>
    </location>
</feature>
<keyword evidence="3 5" id="KW-1133">Transmembrane helix</keyword>
<reference evidence="7" key="1">
    <citation type="submission" date="2020-05" db="EMBL/GenBank/DDBJ databases">
        <title>Phylogenomic resolution of chytrid fungi.</title>
        <authorList>
            <person name="Stajich J.E."/>
            <person name="Amses K."/>
            <person name="Simmons R."/>
            <person name="Seto K."/>
            <person name="Myers J."/>
            <person name="Bonds A."/>
            <person name="Quandt C.A."/>
            <person name="Barry K."/>
            <person name="Liu P."/>
            <person name="Grigoriev I."/>
            <person name="Longcore J.E."/>
            <person name="James T.Y."/>
        </authorList>
    </citation>
    <scope>NUCLEOTIDE SEQUENCE</scope>
    <source>
        <strain evidence="7">JEL0513</strain>
    </source>
</reference>
<evidence type="ECO:0000256" key="5">
    <source>
        <dbReference type="SAM" id="Phobius"/>
    </source>
</evidence>
<gene>
    <name evidence="7" type="ORF">HK100_012115</name>
</gene>
<dbReference type="Pfam" id="PF07690">
    <property type="entry name" value="MFS_1"/>
    <property type="match status" value="1"/>
</dbReference>
<dbReference type="GO" id="GO:0016020">
    <property type="term" value="C:membrane"/>
    <property type="evidence" value="ECO:0007669"/>
    <property type="project" value="UniProtKB-SubCell"/>
</dbReference>
<evidence type="ECO:0000256" key="4">
    <source>
        <dbReference type="ARBA" id="ARBA00023136"/>
    </source>
</evidence>
<evidence type="ECO:0000313" key="7">
    <source>
        <dbReference type="EMBL" id="KAJ3122135.1"/>
    </source>
</evidence>
<feature type="transmembrane region" description="Helical" evidence="5">
    <location>
        <begin position="307"/>
        <end position="326"/>
    </location>
</feature>
<protein>
    <recommendedName>
        <fullName evidence="6">Major facilitator superfamily (MFS) profile domain-containing protein</fullName>
    </recommendedName>
</protein>
<organism evidence="7 8">
    <name type="scientific">Physocladia obscura</name>
    <dbReference type="NCBI Taxonomy" id="109957"/>
    <lineage>
        <taxon>Eukaryota</taxon>
        <taxon>Fungi</taxon>
        <taxon>Fungi incertae sedis</taxon>
        <taxon>Chytridiomycota</taxon>
        <taxon>Chytridiomycota incertae sedis</taxon>
        <taxon>Chytridiomycetes</taxon>
        <taxon>Chytridiales</taxon>
        <taxon>Chytriomycetaceae</taxon>
        <taxon>Physocladia</taxon>
    </lineage>
</organism>
<evidence type="ECO:0000313" key="8">
    <source>
        <dbReference type="Proteomes" id="UP001211907"/>
    </source>
</evidence>
<dbReference type="PANTHER" id="PTHR23507">
    <property type="entry name" value="ZGC:174356"/>
    <property type="match status" value="1"/>
</dbReference>
<feature type="transmembrane region" description="Helical" evidence="5">
    <location>
        <begin position="206"/>
        <end position="227"/>
    </location>
</feature>
<comment type="caution">
    <text evidence="7">The sequence shown here is derived from an EMBL/GenBank/DDBJ whole genome shotgun (WGS) entry which is preliminary data.</text>
</comment>
<sequence length="465" mass="50553">MASLLPTSSTTSSTLTAVSSASAAYLILLPLLLVHMAVSTMGLNPINQFVILKVCHELQPNATRPYPVCAKDSDVQTAAAFWVQAISLAIAIPTFFISPLIGLLLDRVGRRPILFLPFVAVILPAIAVLVIEAYDLGLWLLVLADLVKGCLGGNAVFVMTVYSMFADLTTGETRTRVFYLKEAFSLFGFSFGPYIGGLLYESYGLSTVFTVIIAAELIIVTYGLLFVKESLPESRRKPLIDVSTTLNPLVHLANSLKSLLKLFSTRTPTILALINATGALTQSAYVFIFFFVPSARFGWDSYESGRFLMVGSFCRFAYFAGIVPFIMHRLLARQNSHDGRVSAELWLIRAGLVTYVVTLTLFGRVTDGAQYYYIIPIYSFASSALPTLRALLSKTVAQNAQGQLFASLEVLQSLGSLVSHAVMPIVFRATVGFMPEAICYIVAAMWGVALTATFFVAKGELVGSD</sequence>
<dbReference type="Gene3D" id="1.20.1250.20">
    <property type="entry name" value="MFS general substrate transporter like domains"/>
    <property type="match status" value="1"/>
</dbReference>
<dbReference type="PROSITE" id="PS50850">
    <property type="entry name" value="MFS"/>
    <property type="match status" value="1"/>
</dbReference>
<comment type="subcellular location">
    <subcellularLocation>
        <location evidence="1">Membrane</location>
        <topology evidence="1">Multi-pass membrane protein</topology>
    </subcellularLocation>
</comment>
<name>A0AAD5T697_9FUNG</name>
<keyword evidence="8" id="KW-1185">Reference proteome</keyword>
<feature type="transmembrane region" description="Helical" evidence="5">
    <location>
        <begin position="112"/>
        <end position="131"/>
    </location>
</feature>
<evidence type="ECO:0000256" key="2">
    <source>
        <dbReference type="ARBA" id="ARBA00022692"/>
    </source>
</evidence>
<keyword evidence="4 5" id="KW-0472">Membrane</keyword>
<accession>A0AAD5T697</accession>
<evidence type="ECO:0000256" key="1">
    <source>
        <dbReference type="ARBA" id="ARBA00004141"/>
    </source>
</evidence>
<dbReference type="SUPFAM" id="SSF103473">
    <property type="entry name" value="MFS general substrate transporter"/>
    <property type="match status" value="1"/>
</dbReference>
<evidence type="ECO:0000259" key="6">
    <source>
        <dbReference type="PROSITE" id="PS50850"/>
    </source>
</evidence>
<dbReference type="InterPro" id="IPR036259">
    <property type="entry name" value="MFS_trans_sf"/>
</dbReference>
<feature type="domain" description="Major facilitator superfamily (MFS) profile" evidence="6">
    <location>
        <begin position="23"/>
        <end position="461"/>
    </location>
</feature>
<dbReference type="InterPro" id="IPR011701">
    <property type="entry name" value="MFS"/>
</dbReference>
<dbReference type="AlphaFoldDB" id="A0AAD5T697"/>
<dbReference type="Proteomes" id="UP001211907">
    <property type="component" value="Unassembled WGS sequence"/>
</dbReference>
<dbReference type="PANTHER" id="PTHR23507:SF1">
    <property type="entry name" value="FI18259P1-RELATED"/>
    <property type="match status" value="1"/>
</dbReference>
<feature type="transmembrane region" description="Helical" evidence="5">
    <location>
        <begin position="183"/>
        <end position="200"/>
    </location>
</feature>
<feature type="transmembrane region" description="Helical" evidence="5">
    <location>
        <begin position="433"/>
        <end position="457"/>
    </location>
</feature>
<feature type="transmembrane region" description="Helical" evidence="5">
    <location>
        <begin position="270"/>
        <end position="292"/>
    </location>
</feature>